<feature type="region of interest" description="Disordered" evidence="2">
    <location>
        <begin position="49"/>
        <end position="165"/>
    </location>
</feature>
<organism evidence="4 5">
    <name type="scientific">Vanrija pseudolonga</name>
    <dbReference type="NCBI Taxonomy" id="143232"/>
    <lineage>
        <taxon>Eukaryota</taxon>
        <taxon>Fungi</taxon>
        <taxon>Dikarya</taxon>
        <taxon>Basidiomycota</taxon>
        <taxon>Agaricomycotina</taxon>
        <taxon>Tremellomycetes</taxon>
        <taxon>Trichosporonales</taxon>
        <taxon>Trichosporonaceae</taxon>
        <taxon>Vanrija</taxon>
    </lineage>
</organism>
<keyword evidence="4" id="KW-0132">Cell division</keyword>
<accession>A0AAF0Y7I4</accession>
<dbReference type="EMBL" id="CP086716">
    <property type="protein sequence ID" value="WOO81352.1"/>
    <property type="molecule type" value="Genomic_DNA"/>
</dbReference>
<feature type="region of interest" description="Disordered" evidence="2">
    <location>
        <begin position="1"/>
        <end position="24"/>
    </location>
</feature>
<keyword evidence="1" id="KW-0342">GTP-binding</keyword>
<dbReference type="SUPFAM" id="SSF52540">
    <property type="entry name" value="P-loop containing nucleoside triphosphate hydrolases"/>
    <property type="match status" value="1"/>
</dbReference>
<proteinExistence type="inferred from homology"/>
<dbReference type="GO" id="GO:0051301">
    <property type="term" value="P:cell division"/>
    <property type="evidence" value="ECO:0007669"/>
    <property type="project" value="UniProtKB-KW"/>
</dbReference>
<dbReference type="Proteomes" id="UP000827549">
    <property type="component" value="Chromosome 3"/>
</dbReference>
<evidence type="ECO:0000313" key="4">
    <source>
        <dbReference type="EMBL" id="WOO81352.1"/>
    </source>
</evidence>
<feature type="compositionally biased region" description="Acidic residues" evidence="2">
    <location>
        <begin position="405"/>
        <end position="417"/>
    </location>
</feature>
<dbReference type="GO" id="GO:0005525">
    <property type="term" value="F:GTP binding"/>
    <property type="evidence" value="ECO:0007669"/>
    <property type="project" value="UniProtKB-KW"/>
</dbReference>
<dbReference type="Pfam" id="PF00735">
    <property type="entry name" value="Septin"/>
    <property type="match status" value="2"/>
</dbReference>
<dbReference type="InterPro" id="IPR027417">
    <property type="entry name" value="P-loop_NTPase"/>
</dbReference>
<feature type="compositionally biased region" description="Basic and acidic residues" evidence="2">
    <location>
        <begin position="308"/>
        <end position="319"/>
    </location>
</feature>
<dbReference type="InterPro" id="IPR030379">
    <property type="entry name" value="G_SEPTIN_dom"/>
</dbReference>
<evidence type="ECO:0000256" key="2">
    <source>
        <dbReference type="SAM" id="MobiDB-lite"/>
    </source>
</evidence>
<reference evidence="4" key="1">
    <citation type="submission" date="2023-10" db="EMBL/GenBank/DDBJ databases">
        <authorList>
            <person name="Noh H."/>
        </authorList>
    </citation>
    <scope>NUCLEOTIDE SEQUENCE</scope>
    <source>
        <strain evidence="4">DUCC4014</strain>
    </source>
</reference>
<sequence>MPISLLRKAPPKPPPEPVPSLAQLSLPDLTTPLIDTAAWGAASHNGGVVALATSNNGNTAASSPRNTLPPGHAHFKSSGGGGGQSANPARASMPPGFGRNGGGAAGAGFVPPLPGSPRGRAPSLVRDPSGRNPDFHRPFSPEVVGAPLPPQQQQAKPRPRKNGRKGAALTVIVAGTTGAGKTSFIDALTQVLDPATPRFGGRTGPTTTTVRHEVTEADERRALVLLDTPGLPTTGTRAKALSSLLGMIEDRLGRLLDEERKVVRRKSDGGEMVHLVIYLIDARTILCPAAPVEVDWDMVQEPSPNKAPDTRPESDLEPDHTELEARLGVDDIEAIRRFSIRANVMPVLTHADALTTIQLNACRDAVKQDLAAVFGREPLGAYGVLSAGLVSCAWLVVVTTESDVPQDLETEDDDEEHSEPPASAGVTSPLDANKDLPFAVFSPEPGPGFTRTFRWGRADAADAAHSDFPAVRDAVVNAAEWLRMSTREVVYERFRTERLLTARARYSRQA</sequence>
<dbReference type="PROSITE" id="PS51719">
    <property type="entry name" value="G_SEPTIN"/>
    <property type="match status" value="1"/>
</dbReference>
<evidence type="ECO:0000259" key="3">
    <source>
        <dbReference type="PROSITE" id="PS51719"/>
    </source>
</evidence>
<dbReference type="Gene3D" id="3.40.50.300">
    <property type="entry name" value="P-loop containing nucleotide triphosphate hydrolases"/>
    <property type="match status" value="1"/>
</dbReference>
<feature type="compositionally biased region" description="Polar residues" evidence="2">
    <location>
        <begin position="52"/>
        <end position="66"/>
    </location>
</feature>
<feature type="domain" description="Septin-type G" evidence="3">
    <location>
        <begin position="165"/>
        <end position="501"/>
    </location>
</feature>
<evidence type="ECO:0000313" key="5">
    <source>
        <dbReference type="Proteomes" id="UP000827549"/>
    </source>
</evidence>
<protein>
    <submittedName>
        <fullName evidence="4">Cell division control protein 11</fullName>
    </submittedName>
</protein>
<keyword evidence="5" id="KW-1185">Reference proteome</keyword>
<keyword evidence="4" id="KW-0131">Cell cycle</keyword>
<dbReference type="GeneID" id="87808113"/>
<comment type="similarity">
    <text evidence="1">Belongs to the TRAFAC class TrmE-Era-EngA-EngB-Septin-like GTPase superfamily. Septin GTPase family.</text>
</comment>
<gene>
    <name evidence="4" type="primary">CDC11</name>
    <name evidence="4" type="ORF">LOC62_03G004881</name>
</gene>
<dbReference type="AlphaFoldDB" id="A0AAF0Y7I4"/>
<feature type="region of interest" description="Disordered" evidence="2">
    <location>
        <begin position="300"/>
        <end position="319"/>
    </location>
</feature>
<feature type="region of interest" description="Disordered" evidence="2">
    <location>
        <begin position="405"/>
        <end position="430"/>
    </location>
</feature>
<keyword evidence="1" id="KW-0547">Nucleotide-binding</keyword>
<evidence type="ECO:0000256" key="1">
    <source>
        <dbReference type="RuleBase" id="RU004560"/>
    </source>
</evidence>
<dbReference type="PANTHER" id="PTHR18884">
    <property type="entry name" value="SEPTIN"/>
    <property type="match status" value="1"/>
</dbReference>
<name>A0AAF0Y7I4_9TREE</name>
<dbReference type="RefSeq" id="XP_062627384.1">
    <property type="nucleotide sequence ID" value="XM_062771400.1"/>
</dbReference>